<feature type="non-terminal residue" evidence="1">
    <location>
        <position position="285"/>
    </location>
</feature>
<dbReference type="EMBL" id="BRYB01001920">
    <property type="protein sequence ID" value="GMI36373.1"/>
    <property type="molecule type" value="Genomic_DNA"/>
</dbReference>
<name>A0ABQ6MZ83_9STRA</name>
<organism evidence="1 2">
    <name type="scientific">Tetraparma gracilis</name>
    <dbReference type="NCBI Taxonomy" id="2962635"/>
    <lineage>
        <taxon>Eukaryota</taxon>
        <taxon>Sar</taxon>
        <taxon>Stramenopiles</taxon>
        <taxon>Ochrophyta</taxon>
        <taxon>Bolidophyceae</taxon>
        <taxon>Parmales</taxon>
        <taxon>Triparmaceae</taxon>
        <taxon>Tetraparma</taxon>
    </lineage>
</organism>
<comment type="caution">
    <text evidence="1">The sequence shown here is derived from an EMBL/GenBank/DDBJ whole genome shotgun (WGS) entry which is preliminary data.</text>
</comment>
<accession>A0ABQ6MZ83</accession>
<keyword evidence="2" id="KW-1185">Reference proteome</keyword>
<evidence type="ECO:0000313" key="2">
    <source>
        <dbReference type="Proteomes" id="UP001165060"/>
    </source>
</evidence>
<sequence length="285" mass="29947">MAPDVSLYHAEAAYVDSSTGASVTLPCAVLYNANIPPNAALSASCELTLATTYTVSLLHSRTNPQHIGGSPHVLTIVPAATDPDSCAVEFPSGKSIVAGSRFEAVVIPFDEFKNPTAHAEDAFEGRVELGSSGDNVGDRHVLPTDHSFSELQTIAGTHKLYLYHTGTQNEVADSPISFDVIPAEPDAASSSHNIDFESFESRKSGAAELETRVMPLDMFNNTVPAAQGFAVTIDGGEPVSLVGPAFSYTYMVPAGLSKALKVSFTLDGEEISGSPVFIDVAPDNT</sequence>
<reference evidence="1 2" key="1">
    <citation type="journal article" date="2023" name="Commun. Biol.">
        <title>Genome analysis of Parmales, the sister group of diatoms, reveals the evolutionary specialization of diatoms from phago-mixotrophs to photoautotrophs.</title>
        <authorList>
            <person name="Ban H."/>
            <person name="Sato S."/>
            <person name="Yoshikawa S."/>
            <person name="Yamada K."/>
            <person name="Nakamura Y."/>
            <person name="Ichinomiya M."/>
            <person name="Sato N."/>
            <person name="Blanc-Mathieu R."/>
            <person name="Endo H."/>
            <person name="Kuwata A."/>
            <person name="Ogata H."/>
        </authorList>
    </citation>
    <scope>NUCLEOTIDE SEQUENCE [LARGE SCALE GENOMIC DNA]</scope>
</reference>
<protein>
    <submittedName>
        <fullName evidence="1">Uncharacterized protein</fullName>
    </submittedName>
</protein>
<gene>
    <name evidence="1" type="ORF">TeGR_g6611</name>
</gene>
<proteinExistence type="predicted"/>
<evidence type="ECO:0000313" key="1">
    <source>
        <dbReference type="EMBL" id="GMI36373.1"/>
    </source>
</evidence>
<dbReference type="Proteomes" id="UP001165060">
    <property type="component" value="Unassembled WGS sequence"/>
</dbReference>